<dbReference type="UniPathway" id="UPA00895"/>
<comment type="subcellular location">
    <subcellularLocation>
        <location evidence="1">Membrane</location>
        <topology evidence="1">Multi-pass membrane protein</topology>
    </subcellularLocation>
</comment>
<evidence type="ECO:0000313" key="8">
    <source>
        <dbReference type="EMBL" id="REE97176.1"/>
    </source>
</evidence>
<dbReference type="GO" id="GO:0030416">
    <property type="term" value="P:methylamine metabolic process"/>
    <property type="evidence" value="ECO:0007669"/>
    <property type="project" value="InterPro"/>
</dbReference>
<dbReference type="EMBL" id="QTTT01000001">
    <property type="protein sequence ID" value="REE97176.1"/>
    <property type="molecule type" value="Genomic_DNA"/>
</dbReference>
<keyword evidence="9" id="KW-1185">Reference proteome</keyword>
<evidence type="ECO:0000256" key="5">
    <source>
        <dbReference type="SAM" id="Phobius"/>
    </source>
</evidence>
<dbReference type="InterPro" id="IPR000866">
    <property type="entry name" value="AhpC/TSA"/>
</dbReference>
<dbReference type="InterPro" id="IPR036249">
    <property type="entry name" value="Thioredoxin-like_sf"/>
</dbReference>
<feature type="transmembrane region" description="Helical" evidence="5">
    <location>
        <begin position="70"/>
        <end position="90"/>
    </location>
</feature>
<dbReference type="GO" id="GO:0016491">
    <property type="term" value="F:oxidoreductase activity"/>
    <property type="evidence" value="ECO:0007669"/>
    <property type="project" value="InterPro"/>
</dbReference>
<reference evidence="8 9" key="1">
    <citation type="submission" date="2018-08" db="EMBL/GenBank/DDBJ databases">
        <title>Sequencing the genomes of 1000 actinobacteria strains.</title>
        <authorList>
            <person name="Klenk H.-P."/>
        </authorList>
    </citation>
    <scope>NUCLEOTIDE SEQUENCE [LARGE SCALE GENOMIC DNA]</scope>
    <source>
        <strain evidence="8 9">DSM 43927</strain>
    </source>
</reference>
<organism evidence="8 9">
    <name type="scientific">Thermomonospora umbrina</name>
    <dbReference type="NCBI Taxonomy" id="111806"/>
    <lineage>
        <taxon>Bacteria</taxon>
        <taxon>Bacillati</taxon>
        <taxon>Actinomycetota</taxon>
        <taxon>Actinomycetes</taxon>
        <taxon>Streptosporangiales</taxon>
        <taxon>Thermomonosporaceae</taxon>
        <taxon>Thermomonospora</taxon>
    </lineage>
</organism>
<keyword evidence="2 5" id="KW-0812">Transmembrane</keyword>
<dbReference type="RefSeq" id="WP_116022706.1">
    <property type="nucleotide sequence ID" value="NZ_QTTT01000001.1"/>
</dbReference>
<evidence type="ECO:0000259" key="7">
    <source>
        <dbReference type="Pfam" id="PF07291"/>
    </source>
</evidence>
<evidence type="ECO:0000256" key="4">
    <source>
        <dbReference type="ARBA" id="ARBA00023136"/>
    </source>
</evidence>
<protein>
    <submittedName>
        <fullName evidence="8">AhpC/TSA family protein</fullName>
    </submittedName>
</protein>
<accession>A0A3D9SML9</accession>
<dbReference type="OrthoDB" id="128449at2"/>
<sequence>MNMGTILAFAVGLTLALAAVTKVREPGAFVRGVGEYRVLPGSLVPVVAWGVVIAEALAAAALLSGLGRPAGAVAGTVLGAAFAAAIGVNLRRRRRMRCHCFGASEPLTSRSLTRALLLAVASAAVLLPWPPADPPWSAETAVSAVAGLVAMLVTGRLLAFRPPSPEPAPAAPPGDVAPRVTAPLVGSAEPFDSATVRGPLLVVFTAIGCKVCATALPDLFEEATRERAAIVVVCVGPPNACADLARTMGREDVTVVHDPKGAVLASFRINRIPSAVLVAENGTVARHIAFTPPILEERR</sequence>
<evidence type="ECO:0000313" key="9">
    <source>
        <dbReference type="Proteomes" id="UP000256661"/>
    </source>
</evidence>
<gene>
    <name evidence="8" type="ORF">DFJ69_2634</name>
</gene>
<evidence type="ECO:0000256" key="3">
    <source>
        <dbReference type="ARBA" id="ARBA00022989"/>
    </source>
</evidence>
<feature type="domain" description="Methylamine utilisation protein MauE" evidence="7">
    <location>
        <begin position="4"/>
        <end position="126"/>
    </location>
</feature>
<evidence type="ECO:0000256" key="2">
    <source>
        <dbReference type="ARBA" id="ARBA00022692"/>
    </source>
</evidence>
<dbReference type="AlphaFoldDB" id="A0A3D9SML9"/>
<name>A0A3D9SML9_9ACTN</name>
<dbReference type="Pfam" id="PF07291">
    <property type="entry name" value="MauE"/>
    <property type="match status" value="1"/>
</dbReference>
<dbReference type="GO" id="GO:0016020">
    <property type="term" value="C:membrane"/>
    <property type="evidence" value="ECO:0007669"/>
    <property type="project" value="UniProtKB-SubCell"/>
</dbReference>
<dbReference type="GO" id="GO:0016209">
    <property type="term" value="F:antioxidant activity"/>
    <property type="evidence" value="ECO:0007669"/>
    <property type="project" value="InterPro"/>
</dbReference>
<dbReference type="SUPFAM" id="SSF52833">
    <property type="entry name" value="Thioredoxin-like"/>
    <property type="match status" value="1"/>
</dbReference>
<dbReference type="InterPro" id="IPR009908">
    <property type="entry name" value="Methylamine_util_MauE"/>
</dbReference>
<evidence type="ECO:0000256" key="1">
    <source>
        <dbReference type="ARBA" id="ARBA00004141"/>
    </source>
</evidence>
<dbReference type="Gene3D" id="3.40.30.10">
    <property type="entry name" value="Glutaredoxin"/>
    <property type="match status" value="1"/>
</dbReference>
<dbReference type="Pfam" id="PF00578">
    <property type="entry name" value="AhpC-TSA"/>
    <property type="match status" value="1"/>
</dbReference>
<keyword evidence="4 5" id="KW-0472">Membrane</keyword>
<evidence type="ECO:0000259" key="6">
    <source>
        <dbReference type="Pfam" id="PF00578"/>
    </source>
</evidence>
<dbReference type="Proteomes" id="UP000256661">
    <property type="component" value="Unassembled WGS sequence"/>
</dbReference>
<feature type="domain" description="Alkyl hydroperoxide reductase subunit C/ Thiol specific antioxidant" evidence="6">
    <location>
        <begin position="173"/>
        <end position="285"/>
    </location>
</feature>
<comment type="caution">
    <text evidence="8">The sequence shown here is derived from an EMBL/GenBank/DDBJ whole genome shotgun (WGS) entry which is preliminary data.</text>
</comment>
<keyword evidence="3 5" id="KW-1133">Transmembrane helix</keyword>
<proteinExistence type="predicted"/>